<feature type="region of interest" description="Disordered" evidence="1">
    <location>
        <begin position="1"/>
        <end position="22"/>
    </location>
</feature>
<sequence length="80" mass="8572">ERAARQHPQTCPPPGARPGDCRECHVRRRAPKVLPRCRPASEAAREVRGPAPAAEGPPPSGERRGILRGPKRAGHSCGRA</sequence>
<dbReference type="EMBL" id="CAUYUJ010015965">
    <property type="protein sequence ID" value="CAK0860315.1"/>
    <property type="molecule type" value="Genomic_DNA"/>
</dbReference>
<evidence type="ECO:0000256" key="1">
    <source>
        <dbReference type="SAM" id="MobiDB-lite"/>
    </source>
</evidence>
<evidence type="ECO:0000313" key="2">
    <source>
        <dbReference type="EMBL" id="CAK0860315.1"/>
    </source>
</evidence>
<comment type="caution">
    <text evidence="2">The sequence shown here is derived from an EMBL/GenBank/DDBJ whole genome shotgun (WGS) entry which is preliminary data.</text>
</comment>
<keyword evidence="3" id="KW-1185">Reference proteome</keyword>
<proteinExistence type="predicted"/>
<feature type="region of interest" description="Disordered" evidence="1">
    <location>
        <begin position="35"/>
        <end position="80"/>
    </location>
</feature>
<accession>A0ABN9UPP0</accession>
<feature type="non-terminal residue" evidence="2">
    <location>
        <position position="80"/>
    </location>
</feature>
<organism evidence="2 3">
    <name type="scientific">Prorocentrum cordatum</name>
    <dbReference type="NCBI Taxonomy" id="2364126"/>
    <lineage>
        <taxon>Eukaryota</taxon>
        <taxon>Sar</taxon>
        <taxon>Alveolata</taxon>
        <taxon>Dinophyceae</taxon>
        <taxon>Prorocentrales</taxon>
        <taxon>Prorocentraceae</taxon>
        <taxon>Prorocentrum</taxon>
    </lineage>
</organism>
<name>A0ABN9UPP0_9DINO</name>
<reference evidence="2" key="1">
    <citation type="submission" date="2023-10" db="EMBL/GenBank/DDBJ databases">
        <authorList>
            <person name="Chen Y."/>
            <person name="Shah S."/>
            <person name="Dougan E. K."/>
            <person name="Thang M."/>
            <person name="Chan C."/>
        </authorList>
    </citation>
    <scope>NUCLEOTIDE SEQUENCE [LARGE SCALE GENOMIC DNA]</scope>
</reference>
<dbReference type="Proteomes" id="UP001189429">
    <property type="component" value="Unassembled WGS sequence"/>
</dbReference>
<feature type="non-terminal residue" evidence="2">
    <location>
        <position position="1"/>
    </location>
</feature>
<evidence type="ECO:0000313" key="3">
    <source>
        <dbReference type="Proteomes" id="UP001189429"/>
    </source>
</evidence>
<protein>
    <submittedName>
        <fullName evidence="2">Uncharacterized protein</fullName>
    </submittedName>
</protein>
<gene>
    <name evidence="2" type="ORF">PCOR1329_LOCUS49320</name>
</gene>